<dbReference type="AlphaFoldDB" id="A0A166BNS7"/>
<evidence type="ECO:0000313" key="2">
    <source>
        <dbReference type="Proteomes" id="UP000077428"/>
    </source>
</evidence>
<gene>
    <name evidence="1" type="ORF">MBORA_05240</name>
</gene>
<dbReference type="Proteomes" id="UP000077428">
    <property type="component" value="Unassembled WGS sequence"/>
</dbReference>
<comment type="caution">
    <text evidence="1">The sequence shown here is derived from an EMBL/GenBank/DDBJ whole genome shotgun (WGS) entry which is preliminary data.</text>
</comment>
<protein>
    <submittedName>
        <fullName evidence="1">Uncharacterized protein</fullName>
    </submittedName>
</protein>
<name>A0A166BNS7_METOA</name>
<proteinExistence type="predicted"/>
<accession>A0A166BNS7</accession>
<dbReference type="EMBL" id="LWMU01000048">
    <property type="protein sequence ID" value="KZX13614.1"/>
    <property type="molecule type" value="Genomic_DNA"/>
</dbReference>
<dbReference type="PATRIC" id="fig|66851.6.peg.587"/>
<keyword evidence="2" id="KW-1185">Reference proteome</keyword>
<sequence>MLKRKSVCKFTKDEISKEQFMKLEELMNYLIAGILALGIPEGNVEPQSLDNIGKSKIHFLI</sequence>
<evidence type="ECO:0000313" key="1">
    <source>
        <dbReference type="EMBL" id="KZX13614.1"/>
    </source>
</evidence>
<organism evidence="1 2">
    <name type="scientific">Methanobrevibacter oralis</name>
    <dbReference type="NCBI Taxonomy" id="66851"/>
    <lineage>
        <taxon>Archaea</taxon>
        <taxon>Methanobacteriati</taxon>
        <taxon>Methanobacteriota</taxon>
        <taxon>Methanomada group</taxon>
        <taxon>Methanobacteria</taxon>
        <taxon>Methanobacteriales</taxon>
        <taxon>Methanobacteriaceae</taxon>
        <taxon>Methanobrevibacter</taxon>
    </lineage>
</organism>
<dbReference type="STRING" id="66851.MBORA_05240"/>
<reference evidence="2" key="1">
    <citation type="journal article" date="2016" name="Genome Announc.">
        <title>Draft Genome Sequences of Methanobrevibacter curvatus DSM11111, Methanobrevibacter cuticularis DSM11139, Methanobrevibacter filiformis DSM11501, and Methanobrevibacter oralis DSM7256.</title>
        <authorList>
            <person name="Poehlein A."/>
            <person name="Seedorf H."/>
        </authorList>
    </citation>
    <scope>NUCLEOTIDE SEQUENCE [LARGE SCALE GENOMIC DNA]</scope>
    <source>
        <strain evidence="2">DSM 7256 / JCM 30027 / ZR</strain>
    </source>
</reference>